<dbReference type="EMBL" id="FXTU01000001">
    <property type="protein sequence ID" value="SMP03813.1"/>
    <property type="molecule type" value="Genomic_DNA"/>
</dbReference>
<comment type="caution">
    <text evidence="1">The sequence shown here is derived from an EMBL/GenBank/DDBJ whole genome shotgun (WGS) entry which is preliminary data.</text>
</comment>
<evidence type="ECO:0000313" key="2">
    <source>
        <dbReference type="Proteomes" id="UP001157946"/>
    </source>
</evidence>
<dbReference type="SUPFAM" id="SSF56059">
    <property type="entry name" value="Glutathione synthetase ATP-binding domain-like"/>
    <property type="match status" value="1"/>
</dbReference>
<organism evidence="1 2">
    <name type="scientific">Laceyella tengchongensis</name>
    <dbReference type="NCBI Taxonomy" id="574699"/>
    <lineage>
        <taxon>Bacteria</taxon>
        <taxon>Bacillati</taxon>
        <taxon>Bacillota</taxon>
        <taxon>Bacilli</taxon>
        <taxon>Bacillales</taxon>
        <taxon>Thermoactinomycetaceae</taxon>
        <taxon>Laceyella</taxon>
    </lineage>
</organism>
<dbReference type="Pfam" id="PF14398">
    <property type="entry name" value="ATPgrasp_YheCD"/>
    <property type="match status" value="1"/>
</dbReference>
<dbReference type="RefSeq" id="WP_284723910.1">
    <property type="nucleotide sequence ID" value="NZ_FXTU01000001.1"/>
</dbReference>
<evidence type="ECO:0000313" key="1">
    <source>
        <dbReference type="EMBL" id="SMP03813.1"/>
    </source>
</evidence>
<dbReference type="Gene3D" id="3.30.470.20">
    <property type="entry name" value="ATP-grasp fold, B domain"/>
    <property type="match status" value="1"/>
</dbReference>
<keyword evidence="2" id="KW-1185">Reference proteome</keyword>
<dbReference type="AlphaFoldDB" id="A0AA45WJK8"/>
<sequence length="365" mass="42413">MMKQTLGIIVCRETGVKKTPPFYETPYFMQLAQEARNWGMDIFVFVPTDIRWDERTATGWTVRLDDTWVKTVRPLPNLIYDRCYYHNLREYHFYKPYIKRLCSDPKVRLLGTPLKGKLQTYDILKQNPELHPFLPPTRLYQSPADVFECIAKYRGAVTKPNGGSHGRGVAAIIPAQEGYLVRGRDQQNLIVSRYFKNDRELSSWLDSFIRQSRYIVQPYLSLYTSDRRPFDIRILIQKNEHMQWEVTGMAVRTGKPKSITSNLHGGGEAINIQSFLKTHYGQQEMDFILAQLYQISETVPHTIEAHHGTLVELGLDIGIDRLGRIWILEVNSKPGRTIFLKTGELQLRQRAVQLPIRYARALLEQ</sequence>
<protein>
    <submittedName>
        <fullName evidence="1">YheC/D like ATP-grasp</fullName>
    </submittedName>
</protein>
<reference evidence="1" key="1">
    <citation type="submission" date="2017-05" db="EMBL/GenBank/DDBJ databases">
        <authorList>
            <person name="Varghese N."/>
            <person name="Submissions S."/>
        </authorList>
    </citation>
    <scope>NUCLEOTIDE SEQUENCE</scope>
    <source>
        <strain evidence="1">DSM 45262</strain>
    </source>
</reference>
<dbReference type="InterPro" id="IPR026838">
    <property type="entry name" value="YheC/D"/>
</dbReference>
<gene>
    <name evidence="1" type="ORF">SAMN06265361_101483</name>
</gene>
<dbReference type="Proteomes" id="UP001157946">
    <property type="component" value="Unassembled WGS sequence"/>
</dbReference>
<name>A0AA45WJK8_9BACL</name>
<proteinExistence type="predicted"/>
<accession>A0AA45WJK8</accession>